<organism evidence="1 2">
    <name type="scientific">Mycena maculata</name>
    <dbReference type="NCBI Taxonomy" id="230809"/>
    <lineage>
        <taxon>Eukaryota</taxon>
        <taxon>Fungi</taxon>
        <taxon>Dikarya</taxon>
        <taxon>Basidiomycota</taxon>
        <taxon>Agaricomycotina</taxon>
        <taxon>Agaricomycetes</taxon>
        <taxon>Agaricomycetidae</taxon>
        <taxon>Agaricales</taxon>
        <taxon>Marasmiineae</taxon>
        <taxon>Mycenaceae</taxon>
        <taxon>Mycena</taxon>
    </lineage>
</organism>
<reference evidence="1" key="1">
    <citation type="submission" date="2023-03" db="EMBL/GenBank/DDBJ databases">
        <title>Massive genome expansion in bonnet fungi (Mycena s.s.) driven by repeated elements and novel gene families across ecological guilds.</title>
        <authorList>
            <consortium name="Lawrence Berkeley National Laboratory"/>
            <person name="Harder C.B."/>
            <person name="Miyauchi S."/>
            <person name="Viragh M."/>
            <person name="Kuo A."/>
            <person name="Thoen E."/>
            <person name="Andreopoulos B."/>
            <person name="Lu D."/>
            <person name="Skrede I."/>
            <person name="Drula E."/>
            <person name="Henrissat B."/>
            <person name="Morin E."/>
            <person name="Kohler A."/>
            <person name="Barry K."/>
            <person name="LaButti K."/>
            <person name="Morin E."/>
            <person name="Salamov A."/>
            <person name="Lipzen A."/>
            <person name="Mereny Z."/>
            <person name="Hegedus B."/>
            <person name="Baldrian P."/>
            <person name="Stursova M."/>
            <person name="Weitz H."/>
            <person name="Taylor A."/>
            <person name="Grigoriev I.V."/>
            <person name="Nagy L.G."/>
            <person name="Martin F."/>
            <person name="Kauserud H."/>
        </authorList>
    </citation>
    <scope>NUCLEOTIDE SEQUENCE</scope>
    <source>
        <strain evidence="1">CBHHK188m</strain>
    </source>
</reference>
<evidence type="ECO:0008006" key="3">
    <source>
        <dbReference type="Google" id="ProtNLM"/>
    </source>
</evidence>
<sequence>MKIIQRLLPDPSDSHWREAYYDPLDLAHNEAWVYQMLAHRQGPYFFGLFNIITPSQEAAWVLVLEFIPGPTIHDVAKSMSTDVIHDFCTLGLDAVRDLALSGWTLRDIRCSNFILCGSSGSAVVVMVDLYDTVRVIPPPTLERLAMVDAKRFLMRFKVV</sequence>
<dbReference type="EMBL" id="JARJLG010000025">
    <property type="protein sequence ID" value="KAJ7769705.1"/>
    <property type="molecule type" value="Genomic_DNA"/>
</dbReference>
<gene>
    <name evidence="1" type="ORF">DFH07DRAFT_282467</name>
</gene>
<dbReference type="InterPro" id="IPR011009">
    <property type="entry name" value="Kinase-like_dom_sf"/>
</dbReference>
<protein>
    <recommendedName>
        <fullName evidence="3">Protein kinase domain-containing protein</fullName>
    </recommendedName>
</protein>
<evidence type="ECO:0000313" key="2">
    <source>
        <dbReference type="Proteomes" id="UP001215280"/>
    </source>
</evidence>
<evidence type="ECO:0000313" key="1">
    <source>
        <dbReference type="EMBL" id="KAJ7769705.1"/>
    </source>
</evidence>
<dbReference type="SUPFAM" id="SSF56112">
    <property type="entry name" value="Protein kinase-like (PK-like)"/>
    <property type="match status" value="1"/>
</dbReference>
<proteinExistence type="predicted"/>
<keyword evidence="2" id="KW-1185">Reference proteome</keyword>
<comment type="caution">
    <text evidence="1">The sequence shown here is derived from an EMBL/GenBank/DDBJ whole genome shotgun (WGS) entry which is preliminary data.</text>
</comment>
<dbReference type="AlphaFoldDB" id="A0AAD7JT58"/>
<name>A0AAD7JT58_9AGAR</name>
<dbReference type="Proteomes" id="UP001215280">
    <property type="component" value="Unassembled WGS sequence"/>
</dbReference>
<accession>A0AAD7JT58</accession>